<accession>A0A849SIB3</accession>
<dbReference type="AlphaFoldDB" id="A0A849SIB3"/>
<organism evidence="1 2">
    <name type="scientific">Eiseniibacteriota bacterium</name>
    <dbReference type="NCBI Taxonomy" id="2212470"/>
    <lineage>
        <taxon>Bacteria</taxon>
        <taxon>Candidatus Eiseniibacteriota</taxon>
    </lineage>
</organism>
<evidence type="ECO:0000313" key="1">
    <source>
        <dbReference type="EMBL" id="NOT35498.1"/>
    </source>
</evidence>
<gene>
    <name evidence="1" type="ORF">HOP12_15235</name>
</gene>
<comment type="caution">
    <text evidence="1">The sequence shown here is derived from an EMBL/GenBank/DDBJ whole genome shotgun (WGS) entry which is preliminary data.</text>
</comment>
<evidence type="ECO:0008006" key="3">
    <source>
        <dbReference type="Google" id="ProtNLM"/>
    </source>
</evidence>
<dbReference type="Proteomes" id="UP000580839">
    <property type="component" value="Unassembled WGS sequence"/>
</dbReference>
<reference evidence="1 2" key="1">
    <citation type="submission" date="2020-04" db="EMBL/GenBank/DDBJ databases">
        <title>Metagenomic profiling of ammonia- and methane-oxidizing microorganisms in a Dutch drinking water treatment plant.</title>
        <authorList>
            <person name="Poghosyan L."/>
            <person name="Leucker S."/>
        </authorList>
    </citation>
    <scope>NUCLEOTIDE SEQUENCE [LARGE SCALE GENOMIC DNA]</scope>
    <source>
        <strain evidence="1">S-RSF-IL-03</strain>
    </source>
</reference>
<proteinExistence type="predicted"/>
<protein>
    <recommendedName>
        <fullName evidence="3">T9SS type A sorting domain-containing protein</fullName>
    </recommendedName>
</protein>
<dbReference type="Gene3D" id="2.60.40.4070">
    <property type="match status" value="1"/>
</dbReference>
<sequence>MNSSTTRSSGRGQVVVGGFVVALVFALSTSGAARAQNVTGFPNIPVWANAGAATGSAGADSLRSRARTNTLRWLRDPDAEARSDFGGYRIYRVQNTLDSTRMVLLRRVSKQPEDSLFLWHLPSITSATPLDQRVATYVDPDSSGAFVKRCRRVDEFGRCLSLGDSIFVLVPPPGPHDGFRTWYAITYEKRNGLDNEFIDLFVKDPACVNPDTSLCLNLNHKFQNVTGPPVEATPGPRANLEGVSVVPNPFRGGEAWDLPGQNEVHFVNLPSSAKIRIYTAAGDLVRELLHNDNVRDYEIWDLKNASGLDVVSGIYLFRVDAGIFSAQDRFVVIR</sequence>
<evidence type="ECO:0000313" key="2">
    <source>
        <dbReference type="Proteomes" id="UP000580839"/>
    </source>
</evidence>
<dbReference type="EMBL" id="JABFRW010000199">
    <property type="protein sequence ID" value="NOT35498.1"/>
    <property type="molecule type" value="Genomic_DNA"/>
</dbReference>
<name>A0A849SIB3_UNCEI</name>